<keyword evidence="3" id="KW-1185">Reference proteome</keyword>
<protein>
    <submittedName>
        <fullName evidence="2">Uncharacterized protein</fullName>
    </submittedName>
</protein>
<dbReference type="EMBL" id="NRRV01000068">
    <property type="protein sequence ID" value="MBK1633125.1"/>
    <property type="molecule type" value="Genomic_DNA"/>
</dbReference>
<comment type="caution">
    <text evidence="2">The sequence shown here is derived from an EMBL/GenBank/DDBJ whole genome shotgun (WGS) entry which is preliminary data.</text>
</comment>
<evidence type="ECO:0000256" key="1">
    <source>
        <dbReference type="SAM" id="SignalP"/>
    </source>
</evidence>
<sequence length="253" mass="27639">MRNLGLLCILALGLLACLGMAVAQDAQIAAQPTASRPLATELQDTPTTDLAATAERTATVLADLLAEREPLLADARVLETELARLAVRREANALPQRPDMTTPPADLAAADALVDQWVQRAEAADIQTRVGEERLSALERFHALALRVADASDALARTARELLPLVAELEARERAGELDPAERAEMLDPLPETIGPAALDDDAEAWRREARLAEADTRRTQPMFDMLRKNGPYKQYLSGTQMAVMALQGWFWQ</sequence>
<dbReference type="PROSITE" id="PS51257">
    <property type="entry name" value="PROKAR_LIPOPROTEIN"/>
    <property type="match status" value="1"/>
</dbReference>
<evidence type="ECO:0000313" key="2">
    <source>
        <dbReference type="EMBL" id="MBK1633125.1"/>
    </source>
</evidence>
<feature type="signal peptide" evidence="1">
    <location>
        <begin position="1"/>
        <end position="23"/>
    </location>
</feature>
<organism evidence="2 3">
    <name type="scientific">Thiohalocapsa halophila</name>
    <dbReference type="NCBI Taxonomy" id="69359"/>
    <lineage>
        <taxon>Bacteria</taxon>
        <taxon>Pseudomonadati</taxon>
        <taxon>Pseudomonadota</taxon>
        <taxon>Gammaproteobacteria</taxon>
        <taxon>Chromatiales</taxon>
        <taxon>Chromatiaceae</taxon>
        <taxon>Thiohalocapsa</taxon>
    </lineage>
</organism>
<accession>A0ABS1CMR9</accession>
<proteinExistence type="predicted"/>
<keyword evidence="1" id="KW-0732">Signal</keyword>
<dbReference type="RefSeq" id="WP_200241131.1">
    <property type="nucleotide sequence ID" value="NZ_NRRV01000068.1"/>
</dbReference>
<name>A0ABS1CMR9_9GAMM</name>
<gene>
    <name evidence="2" type="ORF">CKO31_20695</name>
</gene>
<reference evidence="2 3" key="1">
    <citation type="journal article" date="2020" name="Microorganisms">
        <title>Osmotic Adaptation and Compatible Solute Biosynthesis of Phototrophic Bacteria as Revealed from Genome Analyses.</title>
        <authorList>
            <person name="Imhoff J.F."/>
            <person name="Rahn T."/>
            <person name="Kunzel S."/>
            <person name="Keller A."/>
            <person name="Neulinger S.C."/>
        </authorList>
    </citation>
    <scope>NUCLEOTIDE SEQUENCE [LARGE SCALE GENOMIC DNA]</scope>
    <source>
        <strain evidence="2 3">DSM 6210</strain>
    </source>
</reference>
<evidence type="ECO:0000313" key="3">
    <source>
        <dbReference type="Proteomes" id="UP000748752"/>
    </source>
</evidence>
<feature type="chain" id="PRO_5045952067" evidence="1">
    <location>
        <begin position="24"/>
        <end position="253"/>
    </location>
</feature>
<dbReference type="Proteomes" id="UP000748752">
    <property type="component" value="Unassembled WGS sequence"/>
</dbReference>